<dbReference type="SUPFAM" id="SSF52833">
    <property type="entry name" value="Thioredoxin-like"/>
    <property type="match status" value="1"/>
</dbReference>
<dbReference type="RefSeq" id="WP_210658116.1">
    <property type="nucleotide sequence ID" value="NZ_JAGKSP010000003.1"/>
</dbReference>
<dbReference type="InterPro" id="IPR001853">
    <property type="entry name" value="DSBA-like_thioredoxin_dom"/>
</dbReference>
<name>A0ABS5CB58_9BACL</name>
<feature type="domain" description="DSBA-like thioredoxin" evidence="1">
    <location>
        <begin position="5"/>
        <end position="205"/>
    </location>
</feature>
<dbReference type="PANTHER" id="PTHR13887">
    <property type="entry name" value="GLUTATHIONE S-TRANSFERASE KAPPA"/>
    <property type="match status" value="1"/>
</dbReference>
<dbReference type="Pfam" id="PF01323">
    <property type="entry name" value="DSBA"/>
    <property type="match status" value="1"/>
</dbReference>
<dbReference type="Gene3D" id="3.40.30.10">
    <property type="entry name" value="Glutaredoxin"/>
    <property type="match status" value="1"/>
</dbReference>
<proteinExistence type="predicted"/>
<evidence type="ECO:0000313" key="3">
    <source>
        <dbReference type="Proteomes" id="UP000673394"/>
    </source>
</evidence>
<evidence type="ECO:0000259" key="1">
    <source>
        <dbReference type="Pfam" id="PF01323"/>
    </source>
</evidence>
<dbReference type="CDD" id="cd03024">
    <property type="entry name" value="DsbA_FrnE"/>
    <property type="match status" value="1"/>
</dbReference>
<comment type="caution">
    <text evidence="2">The sequence shown here is derived from an EMBL/GenBank/DDBJ whole genome shotgun (WGS) entry which is preliminary data.</text>
</comment>
<keyword evidence="3" id="KW-1185">Reference proteome</keyword>
<dbReference type="EMBL" id="JAGKSP010000003">
    <property type="protein sequence ID" value="MBP3963205.1"/>
    <property type="molecule type" value="Genomic_DNA"/>
</dbReference>
<sequence>MNQVTIDVYFDTICPWCRMGTTSLLAAVEQLPEDTKATVRWHAFQLNPDIRPEGEDYRKVMIGRLGGTAQFEARMKQYNTTGAQFGLNYNMDLVKYTPNTTKSHQLVAITPEHLQVQLIEALYKAYFEEGIDIGNVDELVRIAIESKAADDADALKSRLMSGEGIDKVEAGQRNAQKLGVRGVPYFIINEKVSLSGLQSPDEFINVIKQTI</sequence>
<protein>
    <submittedName>
        <fullName evidence="2">DsbA family oxidoreductase</fullName>
    </submittedName>
</protein>
<dbReference type="InterPro" id="IPR036249">
    <property type="entry name" value="Thioredoxin-like_sf"/>
</dbReference>
<accession>A0ABS5CB58</accession>
<evidence type="ECO:0000313" key="2">
    <source>
        <dbReference type="EMBL" id="MBP3963205.1"/>
    </source>
</evidence>
<reference evidence="2 3" key="1">
    <citation type="submission" date="2021-04" db="EMBL/GenBank/DDBJ databases">
        <title>Paenibacillus sp. DLE-14 whole genome sequence.</title>
        <authorList>
            <person name="Ham Y.J."/>
        </authorList>
    </citation>
    <scope>NUCLEOTIDE SEQUENCE [LARGE SCALE GENOMIC DNA]</scope>
    <source>
        <strain evidence="2 3">DLE-14</strain>
    </source>
</reference>
<organism evidence="2 3">
    <name type="scientific">Paenibacillus lignilyticus</name>
    <dbReference type="NCBI Taxonomy" id="1172615"/>
    <lineage>
        <taxon>Bacteria</taxon>
        <taxon>Bacillati</taxon>
        <taxon>Bacillota</taxon>
        <taxon>Bacilli</taxon>
        <taxon>Bacillales</taxon>
        <taxon>Paenibacillaceae</taxon>
        <taxon>Paenibacillus</taxon>
    </lineage>
</organism>
<dbReference type="PANTHER" id="PTHR13887:SF41">
    <property type="entry name" value="THIOREDOXIN SUPERFAMILY PROTEIN"/>
    <property type="match status" value="1"/>
</dbReference>
<gene>
    <name evidence="2" type="ORF">I8J30_10880</name>
</gene>
<dbReference type="Proteomes" id="UP000673394">
    <property type="component" value="Unassembled WGS sequence"/>
</dbReference>